<feature type="transmembrane region" description="Helical" evidence="11">
    <location>
        <begin position="208"/>
        <end position="233"/>
    </location>
</feature>
<dbReference type="SUPFAM" id="SSF81340">
    <property type="entry name" value="Clc chloride channel"/>
    <property type="match status" value="1"/>
</dbReference>
<evidence type="ECO:0000256" key="10">
    <source>
        <dbReference type="PROSITE-ProRule" id="PRU00703"/>
    </source>
</evidence>
<dbReference type="CDD" id="cd00400">
    <property type="entry name" value="Voltage_gated_ClC"/>
    <property type="match status" value="1"/>
</dbReference>
<keyword evidence="2" id="KW-0813">Transport</keyword>
<evidence type="ECO:0000256" key="2">
    <source>
        <dbReference type="ARBA" id="ARBA00022448"/>
    </source>
</evidence>
<dbReference type="Gene3D" id="3.10.580.10">
    <property type="entry name" value="CBS-domain"/>
    <property type="match status" value="2"/>
</dbReference>
<dbReference type="EMBL" id="AP023354">
    <property type="protein sequence ID" value="BCJ30635.1"/>
    <property type="molecule type" value="Genomic_DNA"/>
</dbReference>
<dbReference type="PANTHER" id="PTHR43427:SF6">
    <property type="entry name" value="CHLORIDE CHANNEL PROTEIN CLC-E"/>
    <property type="match status" value="1"/>
</dbReference>
<dbReference type="Pfam" id="PF00571">
    <property type="entry name" value="CBS"/>
    <property type="match status" value="2"/>
</dbReference>
<evidence type="ECO:0000313" key="13">
    <source>
        <dbReference type="EMBL" id="BCJ30635.1"/>
    </source>
</evidence>
<name>A0A810L6V0_9ACTN</name>
<dbReference type="Gene3D" id="1.10.3080.10">
    <property type="entry name" value="Clc chloride channel"/>
    <property type="match status" value="1"/>
</dbReference>
<reference evidence="13" key="1">
    <citation type="submission" date="2020-08" db="EMBL/GenBank/DDBJ databases">
        <title>Whole genome shotgun sequence of Actinocatenispora sera NBRC 101916.</title>
        <authorList>
            <person name="Komaki H."/>
            <person name="Tamura T."/>
        </authorList>
    </citation>
    <scope>NUCLEOTIDE SEQUENCE</scope>
    <source>
        <strain evidence="13">NBRC 101916</strain>
    </source>
</reference>
<dbReference type="CDD" id="cd02205">
    <property type="entry name" value="CBS_pair_SF"/>
    <property type="match status" value="1"/>
</dbReference>
<dbReference type="RefSeq" id="WP_035297349.1">
    <property type="nucleotide sequence ID" value="NZ_AP023354.1"/>
</dbReference>
<accession>A0A810L6V0</accession>
<dbReference type="InterPro" id="IPR050368">
    <property type="entry name" value="ClC-type_chloride_channel"/>
</dbReference>
<feature type="transmembrane region" description="Helical" evidence="11">
    <location>
        <begin position="76"/>
        <end position="95"/>
    </location>
</feature>
<dbReference type="GO" id="GO:0034707">
    <property type="term" value="C:chloride channel complex"/>
    <property type="evidence" value="ECO:0007669"/>
    <property type="project" value="UniProtKB-KW"/>
</dbReference>
<evidence type="ECO:0000256" key="6">
    <source>
        <dbReference type="ARBA" id="ARBA00023136"/>
    </source>
</evidence>
<keyword evidence="9" id="KW-0407">Ion channel</keyword>
<feature type="transmembrane region" description="Helical" evidence="11">
    <location>
        <begin position="281"/>
        <end position="298"/>
    </location>
</feature>
<feature type="transmembrane region" description="Helical" evidence="11">
    <location>
        <begin position="318"/>
        <end position="336"/>
    </location>
</feature>
<proteinExistence type="predicted"/>
<sequence>MAAPRPEHTTATRANHLGDFTVGRRVLLLVGLAVVIGAVSAVVAFALLRLIGLATNLFFHFRVDTALTAPDSPHRLVILGVPVLGGLIVGLLARFGSEKIRGHGMPEAIESILTGGSRVQPRVAILKPLSAAISIGSGGPFGAEGPIIMTGGAVGSVLAQHLKLTADERKILLVAGAAGGMAATFNAPLAAVLLAVELLLFEWRPRSFLPVATGVATATVTRYGLLGSAPIFGVPAVHLHLDPGVYLLCVVAGCVGGVLAVLATNLVYLAEDLFAKLPVHWMWWPAIGGLLIGIGGLIQPRALGVGYDVIRDLLTGHAGLSLIVGILVVKTLIWGLSLGSGTSGGVLAPVFMIGGALGALEARVFPQVGPGFWALVGLAAVVGGVMRSPLTGVVFSLELTHEWSALLPLAIAATAGYGLSALVLKRSVLTEKIARRGHHLTREYSIDPLEIMFIREVMSSEVVTLRADSPLAAVTATFLSPEHVQVRDRQHRQRLYPVLDTEDRLVGVATRRDLLDAALNPPQSGTVRDIMVADPVVALPDETLREVANRLATSGVTRIPVVDRTDASRLLGVVSVGQLLRARLVDVREDQHSERILRLPRRRTAPAEPVAG</sequence>
<evidence type="ECO:0000313" key="14">
    <source>
        <dbReference type="Proteomes" id="UP000680750"/>
    </source>
</evidence>
<keyword evidence="3 11" id="KW-0812">Transmembrane</keyword>
<dbReference type="InterPro" id="IPR014743">
    <property type="entry name" value="Cl-channel_core"/>
</dbReference>
<dbReference type="SUPFAM" id="SSF54631">
    <property type="entry name" value="CBS-domain pair"/>
    <property type="match status" value="1"/>
</dbReference>
<feature type="domain" description="CBS" evidence="12">
    <location>
        <begin position="531"/>
        <end position="594"/>
    </location>
</feature>
<feature type="transmembrane region" description="Helical" evidence="11">
    <location>
        <begin position="26"/>
        <end position="51"/>
    </location>
</feature>
<evidence type="ECO:0000256" key="3">
    <source>
        <dbReference type="ARBA" id="ARBA00022692"/>
    </source>
</evidence>
<dbReference type="Proteomes" id="UP000680750">
    <property type="component" value="Chromosome"/>
</dbReference>
<evidence type="ECO:0000256" key="9">
    <source>
        <dbReference type="ARBA" id="ARBA00023303"/>
    </source>
</evidence>
<organism evidence="13 14">
    <name type="scientific">Actinocatenispora sera</name>
    <dbReference type="NCBI Taxonomy" id="390989"/>
    <lineage>
        <taxon>Bacteria</taxon>
        <taxon>Bacillati</taxon>
        <taxon>Actinomycetota</taxon>
        <taxon>Actinomycetes</taxon>
        <taxon>Micromonosporales</taxon>
        <taxon>Micromonosporaceae</taxon>
        <taxon>Actinocatenispora</taxon>
    </lineage>
</organism>
<keyword evidence="14" id="KW-1185">Reference proteome</keyword>
<dbReference type="InterPro" id="IPR001807">
    <property type="entry name" value="ClC"/>
</dbReference>
<evidence type="ECO:0000256" key="1">
    <source>
        <dbReference type="ARBA" id="ARBA00004141"/>
    </source>
</evidence>
<evidence type="ECO:0000256" key="5">
    <source>
        <dbReference type="ARBA" id="ARBA00023065"/>
    </source>
</evidence>
<feature type="domain" description="CBS" evidence="12">
    <location>
        <begin position="458"/>
        <end position="524"/>
    </location>
</feature>
<dbReference type="AlphaFoldDB" id="A0A810L6V0"/>
<dbReference type="PANTHER" id="PTHR43427">
    <property type="entry name" value="CHLORIDE CHANNEL PROTEIN CLC-E"/>
    <property type="match status" value="1"/>
</dbReference>
<feature type="transmembrane region" description="Helical" evidence="11">
    <location>
        <begin position="372"/>
        <end position="397"/>
    </location>
</feature>
<dbReference type="PRINTS" id="PR00762">
    <property type="entry name" value="CLCHANNEL"/>
</dbReference>
<feature type="transmembrane region" description="Helical" evidence="11">
    <location>
        <begin position="342"/>
        <end position="360"/>
    </location>
</feature>
<dbReference type="OrthoDB" id="2111978at2"/>
<feature type="transmembrane region" description="Helical" evidence="11">
    <location>
        <begin position="171"/>
        <end position="196"/>
    </location>
</feature>
<dbReference type="InterPro" id="IPR046342">
    <property type="entry name" value="CBS_dom_sf"/>
</dbReference>
<dbReference type="InterPro" id="IPR000644">
    <property type="entry name" value="CBS_dom"/>
</dbReference>
<dbReference type="PROSITE" id="PS51371">
    <property type="entry name" value="CBS"/>
    <property type="match status" value="2"/>
</dbReference>
<dbReference type="Pfam" id="PF00654">
    <property type="entry name" value="Voltage_CLC"/>
    <property type="match status" value="1"/>
</dbReference>
<keyword evidence="4 11" id="KW-1133">Transmembrane helix</keyword>
<dbReference type="KEGG" id="aser:Asera_47430"/>
<comment type="subcellular location">
    <subcellularLocation>
        <location evidence="1">Membrane</location>
        <topology evidence="1">Multi-pass membrane protein</topology>
    </subcellularLocation>
</comment>
<protein>
    <submittedName>
        <fullName evidence="13">Chloride channel protein</fullName>
    </submittedName>
</protein>
<keyword evidence="7" id="KW-0869">Chloride channel</keyword>
<dbReference type="SMART" id="SM00116">
    <property type="entry name" value="CBS"/>
    <property type="match status" value="2"/>
</dbReference>
<gene>
    <name evidence="13" type="ORF">Asera_47430</name>
</gene>
<feature type="transmembrane region" description="Helical" evidence="11">
    <location>
        <begin position="403"/>
        <end position="424"/>
    </location>
</feature>
<evidence type="ECO:0000256" key="7">
    <source>
        <dbReference type="ARBA" id="ARBA00023173"/>
    </source>
</evidence>
<keyword evidence="6 11" id="KW-0472">Membrane</keyword>
<evidence type="ECO:0000259" key="12">
    <source>
        <dbReference type="PROSITE" id="PS51371"/>
    </source>
</evidence>
<keyword evidence="8" id="KW-0868">Chloride</keyword>
<keyword evidence="10" id="KW-0129">CBS domain</keyword>
<keyword evidence="5" id="KW-0406">Ion transport</keyword>
<evidence type="ECO:0000256" key="8">
    <source>
        <dbReference type="ARBA" id="ARBA00023214"/>
    </source>
</evidence>
<evidence type="ECO:0000256" key="4">
    <source>
        <dbReference type="ARBA" id="ARBA00022989"/>
    </source>
</evidence>
<evidence type="ECO:0000256" key="11">
    <source>
        <dbReference type="SAM" id="Phobius"/>
    </source>
</evidence>
<feature type="transmembrane region" description="Helical" evidence="11">
    <location>
        <begin position="245"/>
        <end position="269"/>
    </location>
</feature>
<dbReference type="GO" id="GO:0005254">
    <property type="term" value="F:chloride channel activity"/>
    <property type="evidence" value="ECO:0007669"/>
    <property type="project" value="UniProtKB-KW"/>
</dbReference>